<dbReference type="OrthoDB" id="3065502at2759"/>
<name>A0A9P6EMI0_9AGAR</name>
<evidence type="ECO:0000256" key="1">
    <source>
        <dbReference type="SAM" id="MobiDB-lite"/>
    </source>
</evidence>
<keyword evidence="2" id="KW-0472">Membrane</keyword>
<evidence type="ECO:0000256" key="2">
    <source>
        <dbReference type="SAM" id="Phobius"/>
    </source>
</evidence>
<sequence length="283" mass="30803">MASSSKGQKRNSKSIDRPPELSLHLKEKLEDGDTTELPKNGELSLPATPAAQGSSLLSPYSANQSRPRLSLRRARSDLDAPLSPLPSPSSLYTFSRHSQLSTSSSLTSTPPYSPSGELFPPSIGGKEGSMILYRLASASGEEFEPLIPPSRPGDRSSGASSTSLASNNSLSGPLPATSRPLDAPRNSTRGLIPYRYDPLSDTESPMDEEDLLHDPETDVTSKHEKWEFPWRGVVNLSFLVFIVLALLALFALYPMFQFYRDKSKNDLIIGNIRINATGQNDSL</sequence>
<keyword evidence="2" id="KW-1133">Transmembrane helix</keyword>
<feature type="transmembrane region" description="Helical" evidence="2">
    <location>
        <begin position="232"/>
        <end position="256"/>
    </location>
</feature>
<evidence type="ECO:0000313" key="3">
    <source>
        <dbReference type="EMBL" id="KAF9531522.1"/>
    </source>
</evidence>
<dbReference type="AlphaFoldDB" id="A0A9P6EMI0"/>
<reference evidence="3" key="1">
    <citation type="submission" date="2020-11" db="EMBL/GenBank/DDBJ databases">
        <authorList>
            <consortium name="DOE Joint Genome Institute"/>
            <person name="Ahrendt S."/>
            <person name="Riley R."/>
            <person name="Andreopoulos W."/>
            <person name="Labutti K."/>
            <person name="Pangilinan J."/>
            <person name="Ruiz-Duenas F.J."/>
            <person name="Barrasa J.M."/>
            <person name="Sanchez-Garcia M."/>
            <person name="Camarero S."/>
            <person name="Miyauchi S."/>
            <person name="Serrano A."/>
            <person name="Linde D."/>
            <person name="Babiker R."/>
            <person name="Drula E."/>
            <person name="Ayuso-Fernandez I."/>
            <person name="Pacheco R."/>
            <person name="Padilla G."/>
            <person name="Ferreira P."/>
            <person name="Barriuso J."/>
            <person name="Kellner H."/>
            <person name="Castanera R."/>
            <person name="Alfaro M."/>
            <person name="Ramirez L."/>
            <person name="Pisabarro A.G."/>
            <person name="Kuo A."/>
            <person name="Tritt A."/>
            <person name="Lipzen A."/>
            <person name="He G."/>
            <person name="Yan M."/>
            <person name="Ng V."/>
            <person name="Cullen D."/>
            <person name="Martin F."/>
            <person name="Rosso M.-N."/>
            <person name="Henrissat B."/>
            <person name="Hibbett D."/>
            <person name="Martinez A.T."/>
            <person name="Grigoriev I.V."/>
        </authorList>
    </citation>
    <scope>NUCLEOTIDE SEQUENCE</scope>
    <source>
        <strain evidence="3">CBS 506.95</strain>
    </source>
</reference>
<protein>
    <submittedName>
        <fullName evidence="3">Uncharacterized protein</fullName>
    </submittedName>
</protein>
<organism evidence="3 4">
    <name type="scientific">Crepidotus variabilis</name>
    <dbReference type="NCBI Taxonomy" id="179855"/>
    <lineage>
        <taxon>Eukaryota</taxon>
        <taxon>Fungi</taxon>
        <taxon>Dikarya</taxon>
        <taxon>Basidiomycota</taxon>
        <taxon>Agaricomycotina</taxon>
        <taxon>Agaricomycetes</taxon>
        <taxon>Agaricomycetidae</taxon>
        <taxon>Agaricales</taxon>
        <taxon>Agaricineae</taxon>
        <taxon>Crepidotaceae</taxon>
        <taxon>Crepidotus</taxon>
    </lineage>
</organism>
<feature type="compositionally biased region" description="Basic and acidic residues" evidence="1">
    <location>
        <begin position="13"/>
        <end position="31"/>
    </location>
</feature>
<evidence type="ECO:0000313" key="4">
    <source>
        <dbReference type="Proteomes" id="UP000807306"/>
    </source>
</evidence>
<dbReference type="EMBL" id="MU157835">
    <property type="protein sequence ID" value="KAF9531522.1"/>
    <property type="molecule type" value="Genomic_DNA"/>
</dbReference>
<feature type="region of interest" description="Disordered" evidence="1">
    <location>
        <begin position="143"/>
        <end position="213"/>
    </location>
</feature>
<proteinExistence type="predicted"/>
<feature type="compositionally biased region" description="Low complexity" evidence="1">
    <location>
        <begin position="98"/>
        <end position="110"/>
    </location>
</feature>
<feature type="compositionally biased region" description="Low complexity" evidence="1">
    <location>
        <begin position="156"/>
        <end position="172"/>
    </location>
</feature>
<dbReference type="Proteomes" id="UP000807306">
    <property type="component" value="Unassembled WGS sequence"/>
</dbReference>
<keyword evidence="4" id="KW-1185">Reference proteome</keyword>
<gene>
    <name evidence="3" type="ORF">CPB83DRAFT_849172</name>
</gene>
<feature type="region of interest" description="Disordered" evidence="1">
    <location>
        <begin position="1"/>
        <end position="123"/>
    </location>
</feature>
<feature type="compositionally biased region" description="Polar residues" evidence="1">
    <location>
        <begin position="51"/>
        <end position="64"/>
    </location>
</feature>
<keyword evidence="2" id="KW-0812">Transmembrane</keyword>
<comment type="caution">
    <text evidence="3">The sequence shown here is derived from an EMBL/GenBank/DDBJ whole genome shotgun (WGS) entry which is preliminary data.</text>
</comment>
<accession>A0A9P6EMI0</accession>